<comment type="caution">
    <text evidence="4">The sequence shown here is derived from an EMBL/GenBank/DDBJ whole genome shotgun (WGS) entry which is preliminary data.</text>
</comment>
<keyword evidence="5" id="KW-1185">Reference proteome</keyword>
<dbReference type="PANTHER" id="PTHR24126:SF14">
    <property type="entry name" value="ANK_REP_REGION DOMAIN-CONTAINING PROTEIN"/>
    <property type="match status" value="1"/>
</dbReference>
<feature type="region of interest" description="Disordered" evidence="3">
    <location>
        <begin position="190"/>
        <end position="256"/>
    </location>
</feature>
<accession>A0A836BR63</accession>
<dbReference type="OrthoDB" id="10659655at2759"/>
<evidence type="ECO:0000313" key="5">
    <source>
        <dbReference type="Proteomes" id="UP000612055"/>
    </source>
</evidence>
<dbReference type="Proteomes" id="UP000612055">
    <property type="component" value="Unassembled WGS sequence"/>
</dbReference>
<feature type="region of interest" description="Disordered" evidence="3">
    <location>
        <begin position="398"/>
        <end position="419"/>
    </location>
</feature>
<feature type="region of interest" description="Disordered" evidence="3">
    <location>
        <begin position="621"/>
        <end position="703"/>
    </location>
</feature>
<dbReference type="EMBL" id="JAEHOE010000117">
    <property type="protein sequence ID" value="KAG2486101.1"/>
    <property type="molecule type" value="Genomic_DNA"/>
</dbReference>
<proteinExistence type="predicted"/>
<evidence type="ECO:0000256" key="2">
    <source>
        <dbReference type="ARBA" id="ARBA00023043"/>
    </source>
</evidence>
<dbReference type="SMART" id="SM00248">
    <property type="entry name" value="ANK"/>
    <property type="match status" value="4"/>
</dbReference>
<organism evidence="4 5">
    <name type="scientific">Edaphochlamys debaryana</name>
    <dbReference type="NCBI Taxonomy" id="47281"/>
    <lineage>
        <taxon>Eukaryota</taxon>
        <taxon>Viridiplantae</taxon>
        <taxon>Chlorophyta</taxon>
        <taxon>core chlorophytes</taxon>
        <taxon>Chlorophyceae</taxon>
        <taxon>CS clade</taxon>
        <taxon>Chlamydomonadales</taxon>
        <taxon>Chlamydomonadales incertae sedis</taxon>
        <taxon>Edaphochlamys</taxon>
    </lineage>
</organism>
<feature type="compositionally biased region" description="Low complexity" evidence="3">
    <location>
        <begin position="643"/>
        <end position="659"/>
    </location>
</feature>
<dbReference type="PANTHER" id="PTHR24126">
    <property type="entry name" value="ANKYRIN REPEAT, PH AND SEC7 DOMAIN CONTAINING PROTEIN SECG-RELATED"/>
    <property type="match status" value="1"/>
</dbReference>
<evidence type="ECO:0000256" key="3">
    <source>
        <dbReference type="SAM" id="MobiDB-lite"/>
    </source>
</evidence>
<dbReference type="Pfam" id="PF12796">
    <property type="entry name" value="Ank_2"/>
    <property type="match status" value="1"/>
</dbReference>
<dbReference type="InterPro" id="IPR036770">
    <property type="entry name" value="Ankyrin_rpt-contain_sf"/>
</dbReference>
<dbReference type="SUPFAM" id="SSF48403">
    <property type="entry name" value="Ankyrin repeat"/>
    <property type="match status" value="1"/>
</dbReference>
<keyword evidence="2" id="KW-0040">ANK repeat</keyword>
<feature type="compositionally biased region" description="Low complexity" evidence="3">
    <location>
        <begin position="233"/>
        <end position="244"/>
    </location>
</feature>
<keyword evidence="1" id="KW-0677">Repeat</keyword>
<reference evidence="4" key="1">
    <citation type="journal article" date="2020" name="bioRxiv">
        <title>Comparative genomics of Chlamydomonas.</title>
        <authorList>
            <person name="Craig R.J."/>
            <person name="Hasan A.R."/>
            <person name="Ness R.W."/>
            <person name="Keightley P.D."/>
        </authorList>
    </citation>
    <scope>NUCLEOTIDE SEQUENCE</scope>
    <source>
        <strain evidence="4">CCAP 11/70</strain>
    </source>
</reference>
<evidence type="ECO:0000313" key="4">
    <source>
        <dbReference type="EMBL" id="KAG2486101.1"/>
    </source>
</evidence>
<protein>
    <submittedName>
        <fullName evidence="4">Uncharacterized protein</fullName>
    </submittedName>
</protein>
<feature type="compositionally biased region" description="Low complexity" evidence="3">
    <location>
        <begin position="682"/>
        <end position="692"/>
    </location>
</feature>
<evidence type="ECO:0000256" key="1">
    <source>
        <dbReference type="ARBA" id="ARBA00022737"/>
    </source>
</evidence>
<gene>
    <name evidence="4" type="ORF">HYH03_015196</name>
</gene>
<sequence>MARIASSVSHSPELAAALLVADHGRAAGHYVYATRTDHADARPRAALPLHHPNDARVLRVLDELERRGADLGAAAGGLLCGAAHAGHTGVVLRALGTGCFLAASALEARPSPCSSGGGGGGGGVQSLFGRAATVSGAVGGNGNGAGSHASGRGSMQRACSAGMAAAQVAGTGVGSPLGRRAPAATASGALRRLGSGQRNGGVPPGPTRLAQSSMGGVVAPAEAHGHGHGHGQGLLSQAQAQAQARAPPQRCSPPIRVYPPPPPLVMLLRGLGAGPAPRLHEEDEHGQDEQDLDQIPQRGNDLKLDDEDAGMLPLRHFADGCGASSCAPHRSGASSGVFHGPCAAAAVATAAAATAAAAAATAAGASSGPGSPACGATHSPGLSKLRLCPPPCPRGALPAAGSPRVRAASTAGSMGSSTTLTTSATAQALTNADTCPVRLPAGSVTAHAACGQPHLPGPGPAAAAAAATCDCAACAAAAAAAAAALDAARSDARSYCEIAIQASVIEVHVGVVRHVLSYMAWAGLPPAPGRSRALAGLLESAVAARSPALAAALVDGGWPIDGAAGDMAPLRAALRNDDGAMVSLLLSRGARVVLRQPQPSQAPTPSLARASQRMLVEQPRCAGAGASGGGKAAEPPPHPHSRAQPSPFTAAASASAAAAPCPPLPPPPLQQHPPPPTPAAPVPRQRSASAGRRPPRRLPAPHTTPLPCTALLYACSAEVVGLLLASPSRWSELAPHLDEALFAAAERGDVEVAAALIDAGAAAASAAGGRALAAAVAAGSVPVVRLLLDRGGAEAHARGDRGAALVLLARVWGSAAAAAALVEAGAPAEFSLEAPGGLLCGGPHGSGSGTRASGVWWGPSGWGNGGRGVVNREGGEAVRARVGPCWAWAQGGFPPPGEAGPGAQAREEEPARAGLGLRARFVPRVLGALLGYRR</sequence>
<dbReference type="InterPro" id="IPR002110">
    <property type="entry name" value="Ankyrin_rpt"/>
</dbReference>
<feature type="compositionally biased region" description="Low complexity" evidence="3">
    <location>
        <begin position="407"/>
        <end position="419"/>
    </location>
</feature>
<feature type="compositionally biased region" description="Pro residues" evidence="3">
    <location>
        <begin position="660"/>
        <end position="681"/>
    </location>
</feature>
<dbReference type="Gene3D" id="1.25.40.20">
    <property type="entry name" value="Ankyrin repeat-containing domain"/>
    <property type="match status" value="1"/>
</dbReference>
<dbReference type="AlphaFoldDB" id="A0A836BR63"/>
<name>A0A836BR63_9CHLO</name>
<feature type="region of interest" description="Disordered" evidence="3">
    <location>
        <begin position="271"/>
        <end position="301"/>
    </location>
</feature>